<evidence type="ECO:0000256" key="5">
    <source>
        <dbReference type="ARBA" id="ARBA00022729"/>
    </source>
</evidence>
<dbReference type="InterPro" id="IPR001507">
    <property type="entry name" value="ZP_dom"/>
</dbReference>
<evidence type="ECO:0000256" key="1">
    <source>
        <dbReference type="ARBA" id="ARBA00004251"/>
    </source>
</evidence>
<comment type="subcellular location">
    <subcellularLocation>
        <location evidence="1">Cell membrane</location>
        <topology evidence="1">Single-pass type I membrane protein</topology>
    </subcellularLocation>
</comment>
<dbReference type="Pfam" id="PF25057">
    <property type="entry name" value="CUT_N"/>
    <property type="match status" value="1"/>
</dbReference>
<proteinExistence type="predicted"/>
<reference evidence="12" key="1">
    <citation type="submission" date="2020-12" db="UniProtKB">
        <authorList>
            <consortium name="WormBaseParasite"/>
        </authorList>
    </citation>
    <scope>IDENTIFICATION</scope>
    <source>
        <strain evidence="12">MHco3</strain>
    </source>
</reference>
<dbReference type="SMART" id="SM00241">
    <property type="entry name" value="ZP"/>
    <property type="match status" value="1"/>
</dbReference>
<evidence type="ECO:0000313" key="11">
    <source>
        <dbReference type="Proteomes" id="UP000025227"/>
    </source>
</evidence>
<dbReference type="GO" id="GO:0042302">
    <property type="term" value="F:structural constituent of cuticle"/>
    <property type="evidence" value="ECO:0007669"/>
    <property type="project" value="UniProtKB-KW"/>
</dbReference>
<sequence>MELVVISLMLWQISVGVKYPNEIVDPPLVLCEPERIVIKIKTSSSNPSHIYADDFADDPDCSSRNMNKVALRHGKCGMSTEKTDNPSGVIQRVCISVQLHPLFVTESDRNYCAQCVYVQSQVLDDFESTLDISDSLPTELAPQFDVQKMPKCSYTIRKGSESGPEVRFASVGESVYHVWRCPGENFGILVQNCFVEDGQGDRILVIDQNGCGVDQYIMATPEYSEDLTTAFQETHVFKFARKTVTRFICQIRICLQSDECKKLTPPTTCPTFEQRLLQAKALREPPRSDVRKIMTLEEPGSNSVDEGVQEFPDDVRPPASKPENDFKQNTTIGSIYYGYGYDSPRNRRELSEARFSTSKGYPEVDLVGELRVLDSPEDVMYFESKSSETSSKCVTPLHYSLMIAALVVVSVLLAIVILLLFSMSSSKSKVVRFGN</sequence>
<evidence type="ECO:0000256" key="8">
    <source>
        <dbReference type="SAM" id="Phobius"/>
    </source>
</evidence>
<evidence type="ECO:0000256" key="3">
    <source>
        <dbReference type="ARBA" id="ARBA00022475"/>
    </source>
</evidence>
<evidence type="ECO:0000259" key="10">
    <source>
        <dbReference type="PROSITE" id="PS51034"/>
    </source>
</evidence>
<evidence type="ECO:0000256" key="7">
    <source>
        <dbReference type="ARBA" id="ARBA00023136"/>
    </source>
</evidence>
<keyword evidence="4 8" id="KW-0812">Transmembrane</keyword>
<protein>
    <submittedName>
        <fullName evidence="12">Endoglin CD105 antigen domain containing protein</fullName>
    </submittedName>
</protein>
<keyword evidence="7 8" id="KW-0472">Membrane</keyword>
<name>A0A7I4Y2Y0_HAECO</name>
<dbReference type="PANTHER" id="PTHR22907">
    <property type="entry name" value="GH04558P"/>
    <property type="match status" value="1"/>
</dbReference>
<dbReference type="InterPro" id="IPR051962">
    <property type="entry name" value="Cuticlin"/>
</dbReference>
<evidence type="ECO:0000256" key="6">
    <source>
        <dbReference type="ARBA" id="ARBA00022989"/>
    </source>
</evidence>
<dbReference type="AlphaFoldDB" id="A0A7I4Y2Y0"/>
<feature type="transmembrane region" description="Helical" evidence="8">
    <location>
        <begin position="397"/>
        <end position="421"/>
    </location>
</feature>
<dbReference type="WBParaSite" id="HCON_00038420-00001">
    <property type="protein sequence ID" value="HCON_00038420-00001"/>
    <property type="gene ID" value="HCON_00038420"/>
</dbReference>
<evidence type="ECO:0000256" key="9">
    <source>
        <dbReference type="SAM" id="SignalP"/>
    </source>
</evidence>
<evidence type="ECO:0000256" key="4">
    <source>
        <dbReference type="ARBA" id="ARBA00022692"/>
    </source>
</evidence>
<dbReference type="InterPro" id="IPR056953">
    <property type="entry name" value="CUT_N"/>
</dbReference>
<dbReference type="PANTHER" id="PTHR22907:SF39">
    <property type="entry name" value="ZP DOMAIN-CONTAINING PROTEIN"/>
    <property type="match status" value="1"/>
</dbReference>
<keyword evidence="2" id="KW-0193">Cuticle</keyword>
<accession>A0A7I4Y2Y0</accession>
<keyword evidence="11" id="KW-1185">Reference proteome</keyword>
<evidence type="ECO:0000256" key="2">
    <source>
        <dbReference type="ARBA" id="ARBA00022460"/>
    </source>
</evidence>
<keyword evidence="6 8" id="KW-1133">Transmembrane helix</keyword>
<dbReference type="Pfam" id="PF25301">
    <property type="entry name" value="CUT_C"/>
    <property type="match status" value="1"/>
</dbReference>
<dbReference type="Proteomes" id="UP000025227">
    <property type="component" value="Unplaced"/>
</dbReference>
<keyword evidence="5 9" id="KW-0732">Signal</keyword>
<dbReference type="InterPro" id="IPR057475">
    <property type="entry name" value="CUT_C"/>
</dbReference>
<feature type="signal peptide" evidence="9">
    <location>
        <begin position="1"/>
        <end position="16"/>
    </location>
</feature>
<feature type="domain" description="ZP" evidence="10">
    <location>
        <begin position="30"/>
        <end position="276"/>
    </location>
</feature>
<dbReference type="OMA" id="HVFKFAQ"/>
<organism evidence="11 12">
    <name type="scientific">Haemonchus contortus</name>
    <name type="common">Barber pole worm</name>
    <dbReference type="NCBI Taxonomy" id="6289"/>
    <lineage>
        <taxon>Eukaryota</taxon>
        <taxon>Metazoa</taxon>
        <taxon>Ecdysozoa</taxon>
        <taxon>Nematoda</taxon>
        <taxon>Chromadorea</taxon>
        <taxon>Rhabditida</taxon>
        <taxon>Rhabditina</taxon>
        <taxon>Rhabditomorpha</taxon>
        <taxon>Strongyloidea</taxon>
        <taxon>Trichostrongylidae</taxon>
        <taxon>Haemonchus</taxon>
    </lineage>
</organism>
<evidence type="ECO:0000313" key="12">
    <source>
        <dbReference type="WBParaSite" id="HCON_00038420-00001"/>
    </source>
</evidence>
<feature type="chain" id="PRO_5029621537" evidence="9">
    <location>
        <begin position="17"/>
        <end position="435"/>
    </location>
</feature>
<dbReference type="OrthoDB" id="6139674at2759"/>
<dbReference type="GO" id="GO:0005886">
    <property type="term" value="C:plasma membrane"/>
    <property type="evidence" value="ECO:0007669"/>
    <property type="project" value="UniProtKB-SubCell"/>
</dbReference>
<dbReference type="PROSITE" id="PS51034">
    <property type="entry name" value="ZP_2"/>
    <property type="match status" value="1"/>
</dbReference>
<keyword evidence="3" id="KW-1003">Cell membrane</keyword>